<proteinExistence type="predicted"/>
<evidence type="ECO:0000313" key="1">
    <source>
        <dbReference type="EMBL" id="KAF3591724.1"/>
    </source>
</evidence>
<sequence>MASLASPKTISQRFRLINSFLKMEQSISRNVREGTSGSAGDAGIASLDAWSVQCVSAQTLRLKKQRVGETFCVLLVAKRFQSAGSATNPTAQVTPACDKVTQRRTRLCLHAKLVTTGQEQAQAILSF</sequence>
<dbReference type="EMBL" id="QGKV02000299">
    <property type="protein sequence ID" value="KAF3591724.1"/>
    <property type="molecule type" value="Genomic_DNA"/>
</dbReference>
<reference evidence="1 2" key="1">
    <citation type="journal article" date="2020" name="BMC Genomics">
        <title>Intraspecific diversification of the crop wild relative Brassica cretica Lam. using demographic model selection.</title>
        <authorList>
            <person name="Kioukis A."/>
            <person name="Michalopoulou V.A."/>
            <person name="Briers L."/>
            <person name="Pirintsos S."/>
            <person name="Studholme D.J."/>
            <person name="Pavlidis P."/>
            <person name="Sarris P.F."/>
        </authorList>
    </citation>
    <scope>NUCLEOTIDE SEQUENCE [LARGE SCALE GENOMIC DNA]</scope>
    <source>
        <strain evidence="2">cv. PFS-1207/04</strain>
    </source>
</reference>
<keyword evidence="2" id="KW-1185">Reference proteome</keyword>
<accession>A0ABQ7E475</accession>
<dbReference type="Proteomes" id="UP000266723">
    <property type="component" value="Unassembled WGS sequence"/>
</dbReference>
<evidence type="ECO:0000313" key="2">
    <source>
        <dbReference type="Proteomes" id="UP000266723"/>
    </source>
</evidence>
<protein>
    <submittedName>
        <fullName evidence="1">Uncharacterized protein</fullName>
    </submittedName>
</protein>
<gene>
    <name evidence="1" type="ORF">DY000_02024937</name>
</gene>
<name>A0ABQ7E475_BRACR</name>
<organism evidence="1 2">
    <name type="scientific">Brassica cretica</name>
    <name type="common">Mustard</name>
    <dbReference type="NCBI Taxonomy" id="69181"/>
    <lineage>
        <taxon>Eukaryota</taxon>
        <taxon>Viridiplantae</taxon>
        <taxon>Streptophyta</taxon>
        <taxon>Embryophyta</taxon>
        <taxon>Tracheophyta</taxon>
        <taxon>Spermatophyta</taxon>
        <taxon>Magnoliopsida</taxon>
        <taxon>eudicotyledons</taxon>
        <taxon>Gunneridae</taxon>
        <taxon>Pentapetalae</taxon>
        <taxon>rosids</taxon>
        <taxon>malvids</taxon>
        <taxon>Brassicales</taxon>
        <taxon>Brassicaceae</taxon>
        <taxon>Brassiceae</taxon>
        <taxon>Brassica</taxon>
    </lineage>
</organism>
<comment type="caution">
    <text evidence="1">The sequence shown here is derived from an EMBL/GenBank/DDBJ whole genome shotgun (WGS) entry which is preliminary data.</text>
</comment>